<organism evidence="10 11">
    <name type="scientific">Eubacterium segne</name>
    <dbReference type="NCBI Taxonomy" id="2763045"/>
    <lineage>
        <taxon>Bacteria</taxon>
        <taxon>Bacillati</taxon>
        <taxon>Bacillota</taxon>
        <taxon>Clostridia</taxon>
        <taxon>Eubacteriales</taxon>
        <taxon>Eubacteriaceae</taxon>
        <taxon>Eubacterium</taxon>
    </lineage>
</organism>
<dbReference type="CDD" id="cd06850">
    <property type="entry name" value="biotinyl_domain"/>
    <property type="match status" value="1"/>
</dbReference>
<comment type="function">
    <text evidence="8">This protein is a component of the acetyl coenzyme A carboxylase complex; first, biotin carboxylase catalyzes the carboxylation of the carrier protein and then the transcarboxylase transfers the carboxyl group to form malonyl-CoA.</text>
</comment>
<protein>
    <recommendedName>
        <fullName evidence="2 8">Biotin carboxyl carrier protein of acetyl-CoA carboxylase</fullName>
    </recommendedName>
</protein>
<dbReference type="EMBL" id="JACOOZ010000001">
    <property type="protein sequence ID" value="MBC5666483.1"/>
    <property type="molecule type" value="Genomic_DNA"/>
</dbReference>
<evidence type="ECO:0000313" key="10">
    <source>
        <dbReference type="EMBL" id="MBC5666483.1"/>
    </source>
</evidence>
<evidence type="ECO:0000256" key="7">
    <source>
        <dbReference type="ARBA" id="ARBA00023267"/>
    </source>
</evidence>
<keyword evidence="3 8" id="KW-0444">Lipid biosynthesis</keyword>
<keyword evidence="5 8" id="KW-0443">Lipid metabolism</keyword>
<evidence type="ECO:0000313" key="11">
    <source>
        <dbReference type="Proteomes" id="UP000597877"/>
    </source>
</evidence>
<dbReference type="PANTHER" id="PTHR45266:SF3">
    <property type="entry name" value="OXALOACETATE DECARBOXYLASE ALPHA CHAIN"/>
    <property type="match status" value="1"/>
</dbReference>
<dbReference type="RefSeq" id="WP_021953685.1">
    <property type="nucleotide sequence ID" value="NZ_JACOOZ010000001.1"/>
</dbReference>
<dbReference type="Gene3D" id="2.40.50.100">
    <property type="match status" value="1"/>
</dbReference>
<dbReference type="Pfam" id="PF00364">
    <property type="entry name" value="Biotin_lipoyl"/>
    <property type="match status" value="1"/>
</dbReference>
<evidence type="ECO:0000256" key="8">
    <source>
        <dbReference type="RuleBase" id="RU364072"/>
    </source>
</evidence>
<dbReference type="InterPro" id="IPR000089">
    <property type="entry name" value="Biotin_lipoyl"/>
</dbReference>
<dbReference type="PROSITE" id="PS50968">
    <property type="entry name" value="BIOTINYL_LIPOYL"/>
    <property type="match status" value="1"/>
</dbReference>
<dbReference type="InterPro" id="IPR011053">
    <property type="entry name" value="Single_hybrid_motif"/>
</dbReference>
<keyword evidence="7 8" id="KW-0092">Biotin</keyword>
<evidence type="ECO:0000256" key="3">
    <source>
        <dbReference type="ARBA" id="ARBA00022516"/>
    </source>
</evidence>
<dbReference type="SUPFAM" id="SSF51230">
    <property type="entry name" value="Single hybrid motif"/>
    <property type="match status" value="1"/>
</dbReference>
<dbReference type="NCBIfam" id="TIGR00531">
    <property type="entry name" value="BCCP"/>
    <property type="match status" value="1"/>
</dbReference>
<dbReference type="InterPro" id="IPR001249">
    <property type="entry name" value="AcCoA_biotinCC"/>
</dbReference>
<keyword evidence="6 8" id="KW-0275">Fatty acid biosynthesis</keyword>
<reference evidence="10 11" key="1">
    <citation type="submission" date="2020-08" db="EMBL/GenBank/DDBJ databases">
        <title>Genome public.</title>
        <authorList>
            <person name="Liu C."/>
            <person name="Sun Q."/>
        </authorList>
    </citation>
    <scope>NUCLEOTIDE SEQUENCE [LARGE SCALE GENOMIC DNA]</scope>
    <source>
        <strain evidence="10 11">BX4</strain>
    </source>
</reference>
<evidence type="ECO:0000256" key="1">
    <source>
        <dbReference type="ARBA" id="ARBA00005194"/>
    </source>
</evidence>
<dbReference type="InterPro" id="IPR001882">
    <property type="entry name" value="Biotin_BS"/>
</dbReference>
<dbReference type="PRINTS" id="PR01071">
    <property type="entry name" value="ACOABIOTINCC"/>
</dbReference>
<comment type="pathway">
    <text evidence="1 8">Lipid metabolism; fatty acid biosynthesis.</text>
</comment>
<evidence type="ECO:0000259" key="9">
    <source>
        <dbReference type="PROSITE" id="PS50968"/>
    </source>
</evidence>
<dbReference type="PROSITE" id="PS00188">
    <property type="entry name" value="BIOTIN"/>
    <property type="match status" value="1"/>
</dbReference>
<sequence length="147" mass="16346">MGIDDIKNLIREVSQADIDTFEYEENNTRVYISKNSGGNNVSENISTEKNITKTDIADINRDNKEENINEKEIISPLVGTVYLAPGENEEPFVSVGDKIEKGQIVAIVEAMKLMNEIEADCSGTLKKICVKNGEAVEYAQSLFIIEE</sequence>
<proteinExistence type="predicted"/>
<evidence type="ECO:0000256" key="6">
    <source>
        <dbReference type="ARBA" id="ARBA00023160"/>
    </source>
</evidence>
<gene>
    <name evidence="10" type="primary">accB</name>
    <name evidence="10" type="ORF">H8S00_00510</name>
</gene>
<dbReference type="InterPro" id="IPR050709">
    <property type="entry name" value="Biotin_Carboxyl_Carrier/Decarb"/>
</dbReference>
<dbReference type="PANTHER" id="PTHR45266">
    <property type="entry name" value="OXALOACETATE DECARBOXYLASE ALPHA CHAIN"/>
    <property type="match status" value="1"/>
</dbReference>
<feature type="domain" description="Lipoyl-binding" evidence="9">
    <location>
        <begin position="70"/>
        <end position="146"/>
    </location>
</feature>
<evidence type="ECO:0000256" key="5">
    <source>
        <dbReference type="ARBA" id="ARBA00023098"/>
    </source>
</evidence>
<evidence type="ECO:0000256" key="2">
    <source>
        <dbReference type="ARBA" id="ARBA00017562"/>
    </source>
</evidence>
<name>A0ABR7EYR3_9FIRM</name>
<dbReference type="Proteomes" id="UP000597877">
    <property type="component" value="Unassembled WGS sequence"/>
</dbReference>
<accession>A0ABR7EYR3</accession>
<keyword evidence="4 8" id="KW-0276">Fatty acid metabolism</keyword>
<comment type="caution">
    <text evidence="10">The sequence shown here is derived from an EMBL/GenBank/DDBJ whole genome shotgun (WGS) entry which is preliminary data.</text>
</comment>
<evidence type="ECO:0000256" key="4">
    <source>
        <dbReference type="ARBA" id="ARBA00022832"/>
    </source>
</evidence>
<keyword evidence="11" id="KW-1185">Reference proteome</keyword>